<dbReference type="CDD" id="cd06170">
    <property type="entry name" value="LuxR_C_like"/>
    <property type="match status" value="1"/>
</dbReference>
<name>A0ABW1S401_9LACO</name>
<protein>
    <submittedName>
        <fullName evidence="8">Response regulator</fullName>
    </submittedName>
</protein>
<dbReference type="InterPro" id="IPR058245">
    <property type="entry name" value="NreC/VraR/RcsB-like_REC"/>
</dbReference>
<dbReference type="EMBL" id="JBHSSC010000045">
    <property type="protein sequence ID" value="MFC6182571.1"/>
    <property type="molecule type" value="Genomic_DNA"/>
</dbReference>
<dbReference type="SMART" id="SM00448">
    <property type="entry name" value="REC"/>
    <property type="match status" value="1"/>
</dbReference>
<dbReference type="InterPro" id="IPR001789">
    <property type="entry name" value="Sig_transdc_resp-reg_receiver"/>
</dbReference>
<dbReference type="PANTHER" id="PTHR43214:SF43">
    <property type="entry name" value="TWO-COMPONENT RESPONSE REGULATOR"/>
    <property type="match status" value="1"/>
</dbReference>
<gene>
    <name evidence="8" type="ORF">ACFP5Y_15130</name>
</gene>
<organism evidence="8 9">
    <name type="scientific">Lactiplantibacillus daowaiensis</name>
    <dbReference type="NCBI Taxonomy" id="2559918"/>
    <lineage>
        <taxon>Bacteria</taxon>
        <taxon>Bacillati</taxon>
        <taxon>Bacillota</taxon>
        <taxon>Bacilli</taxon>
        <taxon>Lactobacillales</taxon>
        <taxon>Lactobacillaceae</taxon>
        <taxon>Lactiplantibacillus</taxon>
    </lineage>
</organism>
<dbReference type="InterPro" id="IPR039420">
    <property type="entry name" value="WalR-like"/>
</dbReference>
<dbReference type="PRINTS" id="PR00038">
    <property type="entry name" value="HTHLUXR"/>
</dbReference>
<evidence type="ECO:0000259" key="7">
    <source>
        <dbReference type="PROSITE" id="PS50110"/>
    </source>
</evidence>
<dbReference type="PROSITE" id="PS50043">
    <property type="entry name" value="HTH_LUXR_2"/>
    <property type="match status" value="1"/>
</dbReference>
<accession>A0ABW1S401</accession>
<dbReference type="InterPro" id="IPR000792">
    <property type="entry name" value="Tscrpt_reg_LuxR_C"/>
</dbReference>
<dbReference type="Pfam" id="PF00196">
    <property type="entry name" value="GerE"/>
    <property type="match status" value="1"/>
</dbReference>
<proteinExistence type="predicted"/>
<keyword evidence="1 5" id="KW-0597">Phosphoprotein</keyword>
<evidence type="ECO:0000256" key="2">
    <source>
        <dbReference type="ARBA" id="ARBA00023015"/>
    </source>
</evidence>
<evidence type="ECO:0000256" key="4">
    <source>
        <dbReference type="ARBA" id="ARBA00023163"/>
    </source>
</evidence>
<keyword evidence="9" id="KW-1185">Reference proteome</keyword>
<evidence type="ECO:0000256" key="1">
    <source>
        <dbReference type="ARBA" id="ARBA00022553"/>
    </source>
</evidence>
<comment type="caution">
    <text evidence="8">The sequence shown here is derived from an EMBL/GenBank/DDBJ whole genome shotgun (WGS) entry which is preliminary data.</text>
</comment>
<dbReference type="SMART" id="SM00421">
    <property type="entry name" value="HTH_LUXR"/>
    <property type="match status" value="1"/>
</dbReference>
<dbReference type="PROSITE" id="PS50110">
    <property type="entry name" value="RESPONSE_REGULATORY"/>
    <property type="match status" value="1"/>
</dbReference>
<evidence type="ECO:0000256" key="3">
    <source>
        <dbReference type="ARBA" id="ARBA00023125"/>
    </source>
</evidence>
<sequence>MIKVMLVDDHQLLREGLKTILETTNDFEVVAEATDGQQGLDALAKVTPDIIILDIRMQPMDGITMLRQLRAQQNQVPVVVLTTFDDQAPIQQAMQLGAKGYLLKDATRETIIQTLHNALNGQVALEAEIAAKAFQPATTTTAAPLSPQNQAILTAVAQGYHSKEIAATMHLSERTIKAHLTQIYNDFGVFTRAEAVAYALKHQLIEI</sequence>
<dbReference type="InterPro" id="IPR016032">
    <property type="entry name" value="Sig_transdc_resp-reg_C-effctor"/>
</dbReference>
<dbReference type="InterPro" id="IPR011006">
    <property type="entry name" value="CheY-like_superfamily"/>
</dbReference>
<evidence type="ECO:0000313" key="8">
    <source>
        <dbReference type="EMBL" id="MFC6182571.1"/>
    </source>
</evidence>
<reference evidence="9" key="1">
    <citation type="journal article" date="2019" name="Int. J. Syst. Evol. Microbiol.">
        <title>The Global Catalogue of Microorganisms (GCM) 10K type strain sequencing project: providing services to taxonomists for standard genome sequencing and annotation.</title>
        <authorList>
            <consortium name="The Broad Institute Genomics Platform"/>
            <consortium name="The Broad Institute Genome Sequencing Center for Infectious Disease"/>
            <person name="Wu L."/>
            <person name="Ma J."/>
        </authorList>
    </citation>
    <scope>NUCLEOTIDE SEQUENCE [LARGE SCALE GENOMIC DNA]</scope>
    <source>
        <strain evidence="9">CCM 8933</strain>
    </source>
</reference>
<dbReference type="Proteomes" id="UP001596282">
    <property type="component" value="Unassembled WGS sequence"/>
</dbReference>
<dbReference type="PANTHER" id="PTHR43214">
    <property type="entry name" value="TWO-COMPONENT RESPONSE REGULATOR"/>
    <property type="match status" value="1"/>
</dbReference>
<keyword evidence="2" id="KW-0805">Transcription regulation</keyword>
<evidence type="ECO:0000256" key="5">
    <source>
        <dbReference type="PROSITE-ProRule" id="PRU00169"/>
    </source>
</evidence>
<feature type="domain" description="HTH luxR-type" evidence="6">
    <location>
        <begin position="138"/>
        <end position="203"/>
    </location>
</feature>
<feature type="domain" description="Response regulatory" evidence="7">
    <location>
        <begin position="3"/>
        <end position="119"/>
    </location>
</feature>
<dbReference type="RefSeq" id="WP_137627195.1">
    <property type="nucleotide sequence ID" value="NZ_BJDJ01000001.1"/>
</dbReference>
<dbReference type="SUPFAM" id="SSF52172">
    <property type="entry name" value="CheY-like"/>
    <property type="match status" value="1"/>
</dbReference>
<feature type="modified residue" description="4-aspartylphosphate" evidence="5">
    <location>
        <position position="54"/>
    </location>
</feature>
<keyword evidence="4" id="KW-0804">Transcription</keyword>
<dbReference type="SUPFAM" id="SSF46894">
    <property type="entry name" value="C-terminal effector domain of the bipartite response regulators"/>
    <property type="match status" value="1"/>
</dbReference>
<dbReference type="CDD" id="cd17535">
    <property type="entry name" value="REC_NarL-like"/>
    <property type="match status" value="1"/>
</dbReference>
<dbReference type="Pfam" id="PF00072">
    <property type="entry name" value="Response_reg"/>
    <property type="match status" value="1"/>
</dbReference>
<evidence type="ECO:0000259" key="6">
    <source>
        <dbReference type="PROSITE" id="PS50043"/>
    </source>
</evidence>
<dbReference type="Gene3D" id="3.40.50.2300">
    <property type="match status" value="1"/>
</dbReference>
<evidence type="ECO:0000313" key="9">
    <source>
        <dbReference type="Proteomes" id="UP001596282"/>
    </source>
</evidence>
<keyword evidence="3" id="KW-0238">DNA-binding</keyword>